<accession>A0ABM9H402</accession>
<proteinExistence type="predicted"/>
<dbReference type="EMBL" id="CAKXYP010000018">
    <property type="protein sequence ID" value="CAH9418353.1"/>
    <property type="molecule type" value="Genomic_DNA"/>
</dbReference>
<keyword evidence="2" id="KW-1185">Reference proteome</keyword>
<comment type="caution">
    <text evidence="1">The sequence shown here is derived from an EMBL/GenBank/DDBJ whole genome shotgun (WGS) entry which is preliminary data.</text>
</comment>
<sequence length="191" mass="20838">MATLGLTRSRSVTFAEATDVIEDDGHAGTDGLARVYVSPELDGWTLVIGPWCDPCNDETSDEMLRLCADLSTRYGQAQAYYYGMQGDGSAWLIAEDGAVVRRYCETGAPDEDAIFTLGQPLPLERSRRKALRLSPTWDESTRGSEAEEEWKREGHEMAPEIAAALGISPCGLTPQTPRRGTGLLAHTPPIH</sequence>
<gene>
    <name evidence="1" type="ORF">SGL43_05402</name>
</gene>
<evidence type="ECO:0000313" key="1">
    <source>
        <dbReference type="EMBL" id="CAH9418353.1"/>
    </source>
</evidence>
<evidence type="ECO:0008006" key="3">
    <source>
        <dbReference type="Google" id="ProtNLM"/>
    </source>
</evidence>
<evidence type="ECO:0000313" key="2">
    <source>
        <dbReference type="Proteomes" id="UP001154015"/>
    </source>
</evidence>
<name>A0ABM9H402_STRGL</name>
<dbReference type="Proteomes" id="UP001154015">
    <property type="component" value="Unassembled WGS sequence"/>
</dbReference>
<reference evidence="1" key="1">
    <citation type="submission" date="2022-03" db="EMBL/GenBank/DDBJ databases">
        <authorList>
            <person name="Leyn A S."/>
        </authorList>
    </citation>
    <scope>NUCLEOTIDE SEQUENCE</scope>
    <source>
        <strain evidence="1">Streptomyces globisporus 4-3</strain>
    </source>
</reference>
<organism evidence="1 2">
    <name type="scientific">Streptomyces globisporus</name>
    <dbReference type="NCBI Taxonomy" id="1908"/>
    <lineage>
        <taxon>Bacteria</taxon>
        <taxon>Bacillati</taxon>
        <taxon>Actinomycetota</taxon>
        <taxon>Actinomycetes</taxon>
        <taxon>Kitasatosporales</taxon>
        <taxon>Streptomycetaceae</taxon>
        <taxon>Streptomyces</taxon>
    </lineage>
</organism>
<protein>
    <recommendedName>
        <fullName evidence="3">SMI1/KNR4 family protein</fullName>
    </recommendedName>
</protein>